<feature type="compositionally biased region" description="Polar residues" evidence="1">
    <location>
        <begin position="288"/>
        <end position="321"/>
    </location>
</feature>
<evidence type="ECO:0000313" key="3">
    <source>
        <dbReference type="Proteomes" id="UP001642406"/>
    </source>
</evidence>
<feature type="compositionally biased region" description="Basic and acidic residues" evidence="1">
    <location>
        <begin position="11"/>
        <end position="24"/>
    </location>
</feature>
<dbReference type="Proteomes" id="UP001642406">
    <property type="component" value="Unassembled WGS sequence"/>
</dbReference>
<feature type="compositionally biased region" description="Low complexity" evidence="1">
    <location>
        <begin position="122"/>
        <end position="141"/>
    </location>
</feature>
<protein>
    <recommendedName>
        <fullName evidence="4">Mucin-7</fullName>
    </recommendedName>
</protein>
<dbReference type="EMBL" id="CAWUHC010000030">
    <property type="protein sequence ID" value="CAK7220397.1"/>
    <property type="molecule type" value="Genomic_DNA"/>
</dbReference>
<evidence type="ECO:0000256" key="1">
    <source>
        <dbReference type="SAM" id="MobiDB-lite"/>
    </source>
</evidence>
<feature type="compositionally biased region" description="Low complexity" evidence="1">
    <location>
        <begin position="421"/>
        <end position="434"/>
    </location>
</feature>
<evidence type="ECO:0008006" key="4">
    <source>
        <dbReference type="Google" id="ProtNLM"/>
    </source>
</evidence>
<comment type="caution">
    <text evidence="2">The sequence shown here is derived from an EMBL/GenBank/DDBJ whole genome shotgun (WGS) entry which is preliminary data.</text>
</comment>
<feature type="compositionally biased region" description="Low complexity" evidence="1">
    <location>
        <begin position="573"/>
        <end position="585"/>
    </location>
</feature>
<keyword evidence="3" id="KW-1185">Reference proteome</keyword>
<feature type="compositionally biased region" description="Acidic residues" evidence="1">
    <location>
        <begin position="658"/>
        <end position="695"/>
    </location>
</feature>
<proteinExistence type="predicted"/>
<feature type="compositionally biased region" description="Low complexity" evidence="1">
    <location>
        <begin position="362"/>
        <end position="394"/>
    </location>
</feature>
<feature type="compositionally biased region" description="Basic and acidic residues" evidence="1">
    <location>
        <begin position="91"/>
        <end position="103"/>
    </location>
</feature>
<organism evidence="2 3">
    <name type="scientific">Sporothrix bragantina</name>
    <dbReference type="NCBI Taxonomy" id="671064"/>
    <lineage>
        <taxon>Eukaryota</taxon>
        <taxon>Fungi</taxon>
        <taxon>Dikarya</taxon>
        <taxon>Ascomycota</taxon>
        <taxon>Pezizomycotina</taxon>
        <taxon>Sordariomycetes</taxon>
        <taxon>Sordariomycetidae</taxon>
        <taxon>Ophiostomatales</taxon>
        <taxon>Ophiostomataceae</taxon>
        <taxon>Sporothrix</taxon>
    </lineage>
</organism>
<feature type="compositionally biased region" description="Acidic residues" evidence="1">
    <location>
        <begin position="642"/>
        <end position="651"/>
    </location>
</feature>
<feature type="compositionally biased region" description="Polar residues" evidence="1">
    <location>
        <begin position="60"/>
        <end position="78"/>
    </location>
</feature>
<evidence type="ECO:0000313" key="2">
    <source>
        <dbReference type="EMBL" id="CAK7220397.1"/>
    </source>
</evidence>
<feature type="compositionally biased region" description="Acidic residues" evidence="1">
    <location>
        <begin position="705"/>
        <end position="742"/>
    </location>
</feature>
<feature type="compositionally biased region" description="Low complexity" evidence="1">
    <location>
        <begin position="328"/>
        <end position="354"/>
    </location>
</feature>
<feature type="compositionally biased region" description="Low complexity" evidence="1">
    <location>
        <begin position="554"/>
        <end position="564"/>
    </location>
</feature>
<sequence>MSQVKNLRAMFEQRGDSSPPDRGRVQQGLPAQPADSPRPLSRVRTSFVTVEKDGRVGLQRDTSSDSIPTLSRTISAGTDSDIAVPAAVPQEKSESPAKVDDAKLPAGSQTPNRVPAPIPEEATPVTPTKTSAPSASPSKTAQEATPKPVLPPAAEVKVSAPTPTRNNVNTPGRLSPSKTLDSKAAQRDKSPTPSPRKLFAKPQGSAENQSTPGTPKKTLGVPLASEPKKAAEAATNGNATAITSKPEPSVATASSNGVTNGAAKDIEAATTTTKPAASSSIPMRPKVASSTTGGKDTHKTTSATKTLPKAISTTKANTKPATKSPGLAVKTPTVKTPKTPTSPAKSTMTKTSTKPADRKTTAAKTTSSTAPKTTAAKSSTTVTSSTSTKAKPAPIATFPSNGIGFVKPKPKSPTRPVQLPSSLTTHTASSATKANVPRQSLSRQSGNFLTLHPPSGAARSPSRTSVSTVGTVSGGAGSGVTGGKTLRRQSSTVSRPRPSIGPPPKQTARDHPVTKREKEVDEGFLARMMRPTQASALKTADKTAHPSSSPPRKQPTSTTTTTRKGIAPRSSLPAPVKKAAATAKPLSLPPRPPACITRNPAFPDPAVPVEEKVANPYKPVEAAKEEKAAPEVEVPELVMEETAAEAADEPLEEHVEEPIEEPVDEAAEDPIEEAAEEAAEEPVEEPIEETEEETAKEEGTKDVTEEAVAEVPVEEEEEEAHEEPVDEPAEESVAEEVAEPVSEETASEKLVHPVLSVKNKEEAEVEKSEALVVEDEEEEL</sequence>
<gene>
    <name evidence="2" type="ORF">SBRCBS47491_004175</name>
</gene>
<feature type="compositionally biased region" description="Basic and acidic residues" evidence="1">
    <location>
        <begin position="180"/>
        <end position="190"/>
    </location>
</feature>
<feature type="compositionally biased region" description="Polar residues" evidence="1">
    <location>
        <begin position="437"/>
        <end position="448"/>
    </location>
</feature>
<feature type="region of interest" description="Disordered" evidence="1">
    <location>
        <begin position="642"/>
        <end position="780"/>
    </location>
</feature>
<feature type="compositionally biased region" description="Basic and acidic residues" evidence="1">
    <location>
        <begin position="507"/>
        <end position="521"/>
    </location>
</feature>
<feature type="compositionally biased region" description="Basic and acidic residues" evidence="1">
    <location>
        <begin position="758"/>
        <end position="769"/>
    </location>
</feature>
<feature type="compositionally biased region" description="Low complexity" evidence="1">
    <location>
        <begin position="268"/>
        <end position="280"/>
    </location>
</feature>
<feature type="region of interest" description="Disordered" evidence="1">
    <location>
        <begin position="1"/>
        <end position="604"/>
    </location>
</feature>
<name>A0ABP0BLK4_9PEZI</name>
<feature type="compositionally biased region" description="Polar residues" evidence="1">
    <location>
        <begin position="161"/>
        <end position="179"/>
    </location>
</feature>
<feature type="compositionally biased region" description="Gly residues" evidence="1">
    <location>
        <begin position="472"/>
        <end position="482"/>
    </location>
</feature>
<accession>A0ABP0BLK4</accession>
<reference evidence="2 3" key="1">
    <citation type="submission" date="2024-01" db="EMBL/GenBank/DDBJ databases">
        <authorList>
            <person name="Allen C."/>
            <person name="Tagirdzhanova G."/>
        </authorList>
    </citation>
    <scope>NUCLEOTIDE SEQUENCE [LARGE SCALE GENOMIC DNA]</scope>
</reference>
<feature type="compositionally biased region" description="Low complexity" evidence="1">
    <location>
        <begin position="232"/>
        <end position="241"/>
    </location>
</feature>